<keyword evidence="3" id="KW-1185">Reference proteome</keyword>
<dbReference type="PANTHER" id="PTHR43437:SF3">
    <property type="entry name" value="HYDROXYACYL-THIOESTER DEHYDRATASE TYPE 2, MITOCHONDRIAL"/>
    <property type="match status" value="1"/>
</dbReference>
<dbReference type="SUPFAM" id="SSF54637">
    <property type="entry name" value="Thioesterase/thiol ester dehydrase-isomerase"/>
    <property type="match status" value="1"/>
</dbReference>
<evidence type="ECO:0000259" key="1">
    <source>
        <dbReference type="Pfam" id="PF01575"/>
    </source>
</evidence>
<reference evidence="2 3" key="1">
    <citation type="submission" date="2024-02" db="EMBL/GenBank/DDBJ databases">
        <title>High-quality chromosome-scale genome assembly of Pensacola bahiagrass (Paspalum notatum Flugge var. saurae).</title>
        <authorList>
            <person name="Vega J.M."/>
            <person name="Podio M."/>
            <person name="Orjuela J."/>
            <person name="Siena L.A."/>
            <person name="Pessino S.C."/>
            <person name="Combes M.C."/>
            <person name="Mariac C."/>
            <person name="Albertini E."/>
            <person name="Pupilli F."/>
            <person name="Ortiz J.P.A."/>
            <person name="Leblanc O."/>
        </authorList>
    </citation>
    <scope>NUCLEOTIDE SEQUENCE [LARGE SCALE GENOMIC DNA]</scope>
    <source>
        <strain evidence="2">R1</strain>
        <tissue evidence="2">Leaf</tissue>
    </source>
</reference>
<feature type="domain" description="MaoC-like" evidence="1">
    <location>
        <begin position="35"/>
        <end position="128"/>
    </location>
</feature>
<dbReference type="PANTHER" id="PTHR43437">
    <property type="entry name" value="HYDROXYACYL-THIOESTER DEHYDRATASE TYPE 2, MITOCHONDRIAL-RELATED"/>
    <property type="match status" value="1"/>
</dbReference>
<organism evidence="2 3">
    <name type="scientific">Paspalum notatum var. saurae</name>
    <dbReference type="NCBI Taxonomy" id="547442"/>
    <lineage>
        <taxon>Eukaryota</taxon>
        <taxon>Viridiplantae</taxon>
        <taxon>Streptophyta</taxon>
        <taxon>Embryophyta</taxon>
        <taxon>Tracheophyta</taxon>
        <taxon>Spermatophyta</taxon>
        <taxon>Magnoliopsida</taxon>
        <taxon>Liliopsida</taxon>
        <taxon>Poales</taxon>
        <taxon>Poaceae</taxon>
        <taxon>PACMAD clade</taxon>
        <taxon>Panicoideae</taxon>
        <taxon>Andropogonodae</taxon>
        <taxon>Paspaleae</taxon>
        <taxon>Paspalinae</taxon>
        <taxon>Paspalum</taxon>
    </lineage>
</organism>
<proteinExistence type="predicted"/>
<dbReference type="InterPro" id="IPR002539">
    <property type="entry name" value="MaoC-like_dom"/>
</dbReference>
<protein>
    <recommendedName>
        <fullName evidence="1">MaoC-like domain-containing protein</fullName>
    </recommendedName>
</protein>
<dbReference type="InterPro" id="IPR029069">
    <property type="entry name" value="HotDog_dom_sf"/>
</dbReference>
<dbReference type="GO" id="GO:0005739">
    <property type="term" value="C:mitochondrion"/>
    <property type="evidence" value="ECO:0007669"/>
    <property type="project" value="TreeGrafter"/>
</dbReference>
<dbReference type="EMBL" id="CP144754">
    <property type="protein sequence ID" value="WVZ96034.1"/>
    <property type="molecule type" value="Genomic_DNA"/>
</dbReference>
<gene>
    <name evidence="2" type="ORF">U9M48_041722</name>
</gene>
<dbReference type="Pfam" id="PF01575">
    <property type="entry name" value="MaoC_dehydratas"/>
    <property type="match status" value="1"/>
</dbReference>
<sequence length="225" mass="24848">MRLGQRAISLLVRTATTSAASPPPAVLRVGDALRERRRFTEADVATYAAVSGDRNPVHVDDAVARELGGFQRGRVVHGMLVASLFPSVIAAHFPGAVYASQTLKFAAPVYIGDEMVARVQALHIRTTAAANSSTTSRYVVKFATKCFTDEEEEDSLAIYGEAMAVLPTLEFSSKKSATHVHYKSTLFLRKTIPCLKNYQFTYDARWFKDQSWESASSNDHRNLNM</sequence>
<accession>A0AAQ3UR32</accession>
<dbReference type="AlphaFoldDB" id="A0AAQ3UR32"/>
<dbReference type="Gene3D" id="3.10.129.10">
    <property type="entry name" value="Hotdog Thioesterase"/>
    <property type="match status" value="1"/>
</dbReference>
<dbReference type="Proteomes" id="UP001341281">
    <property type="component" value="Chromosome 10"/>
</dbReference>
<dbReference type="GO" id="GO:0006633">
    <property type="term" value="P:fatty acid biosynthetic process"/>
    <property type="evidence" value="ECO:0007669"/>
    <property type="project" value="TreeGrafter"/>
</dbReference>
<name>A0AAQ3UR32_PASNO</name>
<evidence type="ECO:0000313" key="3">
    <source>
        <dbReference type="Proteomes" id="UP001341281"/>
    </source>
</evidence>
<evidence type="ECO:0000313" key="2">
    <source>
        <dbReference type="EMBL" id="WVZ96034.1"/>
    </source>
</evidence>
<dbReference type="GO" id="GO:0019171">
    <property type="term" value="F:(3R)-hydroxyacyl-[acyl-carrier-protein] dehydratase activity"/>
    <property type="evidence" value="ECO:0007669"/>
    <property type="project" value="TreeGrafter"/>
</dbReference>
<dbReference type="InterPro" id="IPR050965">
    <property type="entry name" value="UPF0336/Enoyl-CoA_hydratase"/>
</dbReference>
<dbReference type="CDD" id="cd03449">
    <property type="entry name" value="R_hydratase"/>
    <property type="match status" value="1"/>
</dbReference>